<sequence length="472" mass="53266">MEKIQSNSSKYSTIFLLCSLILNLIFIIDYYKHVGSKSSDDGLSWSRRAAIEAESVAAISCSGHGRAYLDGIAAFLDGDEKQRLPVCECNSCFSGPDCSLFLHGCLADADGGDPLFLEPFWMNNAESSAIVVAGWHRMSYSYEDHSFISMQLQNHIRKLHLITGNAVTENRFIVFGAGSTQLLNAAVHALSPSRNSSSSSPSPARVVAATPFYPLYEAQTDYFESVEFEFEGDAYLWRNSSSMNMVEFVTAPNNPDGQLNKPILKGPFVKTIYDHAYFWPHFTPIPAPTDEDLMIFSISKLTGHAGSRFGWALIKDEVVYQRMNDYMQINTMGVSRDTQLRALKLMKVVMEDGGRKIFEFGYNIMKNRWENLTNIISLSNRFSLQEISPDYCTFFKKSRAPSPAYAWVKCEREEDEDCYEVLKAGKIIGREGRLFGVEARFVRLSLLKSQDDFDLLLHRLNQLIISEQLSDV</sequence>
<reference evidence="1 2" key="1">
    <citation type="journal article" date="2023" name="Science">
        <title>Complex scaffold remodeling in plant triterpene biosynthesis.</title>
        <authorList>
            <person name="De La Pena R."/>
            <person name="Hodgson H."/>
            <person name="Liu J.C."/>
            <person name="Stephenson M.J."/>
            <person name="Martin A.C."/>
            <person name="Owen C."/>
            <person name="Harkess A."/>
            <person name="Leebens-Mack J."/>
            <person name="Jimenez L.E."/>
            <person name="Osbourn A."/>
            <person name="Sattely E.S."/>
        </authorList>
    </citation>
    <scope>NUCLEOTIDE SEQUENCE [LARGE SCALE GENOMIC DNA]</scope>
    <source>
        <strain evidence="2">cv. JPN11</strain>
        <tissue evidence="1">Leaf</tissue>
    </source>
</reference>
<keyword evidence="2" id="KW-1185">Reference proteome</keyword>
<gene>
    <name evidence="1" type="ORF">OWV82_024324</name>
</gene>
<comment type="caution">
    <text evidence="1">The sequence shown here is derived from an EMBL/GenBank/DDBJ whole genome shotgun (WGS) entry which is preliminary data.</text>
</comment>
<evidence type="ECO:0000313" key="1">
    <source>
        <dbReference type="EMBL" id="KAJ4701025.1"/>
    </source>
</evidence>
<dbReference type="EMBL" id="CM051407">
    <property type="protein sequence ID" value="KAJ4701025.1"/>
    <property type="molecule type" value="Genomic_DNA"/>
</dbReference>
<keyword evidence="1" id="KW-0032">Aminotransferase</keyword>
<dbReference type="Proteomes" id="UP001164539">
    <property type="component" value="Chromosome 14"/>
</dbReference>
<accession>A0ACC1WT11</accession>
<keyword evidence="1" id="KW-0808">Transferase</keyword>
<organism evidence="1 2">
    <name type="scientific">Melia azedarach</name>
    <name type="common">Chinaberry tree</name>
    <dbReference type="NCBI Taxonomy" id="155640"/>
    <lineage>
        <taxon>Eukaryota</taxon>
        <taxon>Viridiplantae</taxon>
        <taxon>Streptophyta</taxon>
        <taxon>Embryophyta</taxon>
        <taxon>Tracheophyta</taxon>
        <taxon>Spermatophyta</taxon>
        <taxon>Magnoliopsida</taxon>
        <taxon>eudicotyledons</taxon>
        <taxon>Gunneridae</taxon>
        <taxon>Pentapetalae</taxon>
        <taxon>rosids</taxon>
        <taxon>malvids</taxon>
        <taxon>Sapindales</taxon>
        <taxon>Meliaceae</taxon>
        <taxon>Melia</taxon>
    </lineage>
</organism>
<evidence type="ECO:0000313" key="2">
    <source>
        <dbReference type="Proteomes" id="UP001164539"/>
    </source>
</evidence>
<proteinExistence type="predicted"/>
<name>A0ACC1WT11_MELAZ</name>
<protein>
    <submittedName>
        <fullName evidence="1">Tryptophan aminotransferase-related protein</fullName>
    </submittedName>
</protein>